<organism evidence="2 3">
    <name type="scientific">Fusarium oxysporum</name>
    <name type="common">Fusarium vascular wilt</name>
    <dbReference type="NCBI Taxonomy" id="5507"/>
    <lineage>
        <taxon>Eukaryota</taxon>
        <taxon>Fungi</taxon>
        <taxon>Dikarya</taxon>
        <taxon>Ascomycota</taxon>
        <taxon>Pezizomycotina</taxon>
        <taxon>Sordariomycetes</taxon>
        <taxon>Hypocreomycetidae</taxon>
        <taxon>Hypocreales</taxon>
        <taxon>Nectriaceae</taxon>
        <taxon>Fusarium</taxon>
        <taxon>Fusarium oxysporum species complex</taxon>
    </lineage>
</organism>
<dbReference type="AlphaFoldDB" id="A0A420MMG3"/>
<evidence type="ECO:0000256" key="1">
    <source>
        <dbReference type="SAM" id="MobiDB-lite"/>
    </source>
</evidence>
<proteinExistence type="predicted"/>
<name>A0A420MMG3_FUSOX</name>
<gene>
    <name evidence="2" type="ORF">BFJ69_g12948</name>
</gene>
<dbReference type="Proteomes" id="UP000285084">
    <property type="component" value="Unassembled WGS sequence"/>
</dbReference>
<feature type="region of interest" description="Disordered" evidence="1">
    <location>
        <begin position="1"/>
        <end position="21"/>
    </location>
</feature>
<sequence>MVQFSEDPDRHGDRSPLLAPTPKQLMDMAVLTQDLEPFSYHGGPRADLHVVSALEKT</sequence>
<accession>A0A420MMG3</accession>
<evidence type="ECO:0000313" key="3">
    <source>
        <dbReference type="Proteomes" id="UP000285084"/>
    </source>
</evidence>
<comment type="caution">
    <text evidence="2">The sequence shown here is derived from an EMBL/GenBank/DDBJ whole genome shotgun (WGS) entry which is preliminary data.</text>
</comment>
<reference evidence="2 3" key="1">
    <citation type="journal article" date="2018" name="Sci. Rep.">
        <title>Characterisation of pathogen-specific regions and novel effector candidates in Fusarium oxysporum f. sp. cepae.</title>
        <authorList>
            <person name="Armitage A.D."/>
            <person name="Taylor A."/>
            <person name="Sobczyk M.K."/>
            <person name="Baxter L."/>
            <person name="Greenfield B.P."/>
            <person name="Bates H.J."/>
            <person name="Wilson F."/>
            <person name="Jackson A.C."/>
            <person name="Ott S."/>
            <person name="Harrison R.J."/>
            <person name="Clarkson J.P."/>
        </authorList>
    </citation>
    <scope>NUCLEOTIDE SEQUENCE [LARGE SCALE GENOMIC DNA]</scope>
    <source>
        <strain evidence="2 3">Fo_A13</strain>
    </source>
</reference>
<protein>
    <submittedName>
        <fullName evidence="2">Uncharacterized protein</fullName>
    </submittedName>
</protein>
<evidence type="ECO:0000313" key="2">
    <source>
        <dbReference type="EMBL" id="RKK69168.1"/>
    </source>
</evidence>
<dbReference type="EMBL" id="MRCX01000164">
    <property type="protein sequence ID" value="RKK69168.1"/>
    <property type="molecule type" value="Genomic_DNA"/>
</dbReference>